<evidence type="ECO:0000256" key="1">
    <source>
        <dbReference type="SAM" id="MobiDB-lite"/>
    </source>
</evidence>
<name>A0A822Y4P2_NELNU</name>
<feature type="region of interest" description="Disordered" evidence="1">
    <location>
        <begin position="1"/>
        <end position="25"/>
    </location>
</feature>
<accession>A0A822Y4P2</accession>
<reference evidence="2 3" key="1">
    <citation type="journal article" date="2020" name="Mol. Biol. Evol.">
        <title>Distinct Expression and Methylation Patterns for Genes with Different Fates following a Single Whole-Genome Duplication in Flowering Plants.</title>
        <authorList>
            <person name="Shi T."/>
            <person name="Rahmani R.S."/>
            <person name="Gugger P.F."/>
            <person name="Wang M."/>
            <person name="Li H."/>
            <person name="Zhang Y."/>
            <person name="Li Z."/>
            <person name="Wang Q."/>
            <person name="Van de Peer Y."/>
            <person name="Marchal K."/>
            <person name="Chen J."/>
        </authorList>
    </citation>
    <scope>NUCLEOTIDE SEQUENCE [LARGE SCALE GENOMIC DNA]</scope>
    <source>
        <tissue evidence="2">Leaf</tissue>
    </source>
</reference>
<gene>
    <name evidence="2" type="ORF">HUJ06_030372</name>
</gene>
<organism evidence="2 3">
    <name type="scientific">Nelumbo nucifera</name>
    <name type="common">Sacred lotus</name>
    <dbReference type="NCBI Taxonomy" id="4432"/>
    <lineage>
        <taxon>Eukaryota</taxon>
        <taxon>Viridiplantae</taxon>
        <taxon>Streptophyta</taxon>
        <taxon>Embryophyta</taxon>
        <taxon>Tracheophyta</taxon>
        <taxon>Spermatophyta</taxon>
        <taxon>Magnoliopsida</taxon>
        <taxon>Proteales</taxon>
        <taxon>Nelumbonaceae</taxon>
        <taxon>Nelumbo</taxon>
    </lineage>
</organism>
<dbReference type="EMBL" id="DUZY01000002">
    <property type="protein sequence ID" value="DAD28904.1"/>
    <property type="molecule type" value="Genomic_DNA"/>
</dbReference>
<dbReference type="Proteomes" id="UP000607653">
    <property type="component" value="Unassembled WGS sequence"/>
</dbReference>
<sequence>MMRRIKRGKRPIGQVNPHHSQINLGDMSRVGGVNLLCTEGVQKENKDRFFRGEEEKEWQSVVSGH</sequence>
<evidence type="ECO:0000313" key="2">
    <source>
        <dbReference type="EMBL" id="DAD28904.1"/>
    </source>
</evidence>
<evidence type="ECO:0000313" key="3">
    <source>
        <dbReference type="Proteomes" id="UP000607653"/>
    </source>
</evidence>
<keyword evidence="3" id="KW-1185">Reference proteome</keyword>
<proteinExistence type="predicted"/>
<protein>
    <submittedName>
        <fullName evidence="2">Uncharacterized protein</fullName>
    </submittedName>
</protein>
<comment type="caution">
    <text evidence="2">The sequence shown here is derived from an EMBL/GenBank/DDBJ whole genome shotgun (WGS) entry which is preliminary data.</text>
</comment>
<dbReference type="AlphaFoldDB" id="A0A822Y4P2"/>
<feature type="compositionally biased region" description="Basic residues" evidence="1">
    <location>
        <begin position="1"/>
        <end position="10"/>
    </location>
</feature>